<dbReference type="Proteomes" id="UP000231453">
    <property type="component" value="Unassembled WGS sequence"/>
</dbReference>
<proteinExistence type="predicted"/>
<sequence length="87" mass="9785">MDRMVLSDHESMEIISENLKAALEAKGVNAVTLFVPTETQERIECINPVIATEEQITKINKLIADIEIAFDIKHDLTEEDDKDTTQA</sequence>
<name>A0A2M7V9R6_9BACT</name>
<accession>A0A2M7V9R6</accession>
<evidence type="ECO:0000313" key="1">
    <source>
        <dbReference type="EMBL" id="PIZ95588.1"/>
    </source>
</evidence>
<gene>
    <name evidence="1" type="ORF">COX80_04070</name>
</gene>
<organism evidence="1 2">
    <name type="scientific">Candidatus Magasanikbacteria bacterium CG_4_10_14_0_2_um_filter_33_14</name>
    <dbReference type="NCBI Taxonomy" id="1974636"/>
    <lineage>
        <taxon>Bacteria</taxon>
        <taxon>Candidatus Magasanikiibacteriota</taxon>
    </lineage>
</organism>
<comment type="caution">
    <text evidence="1">The sequence shown here is derived from an EMBL/GenBank/DDBJ whole genome shotgun (WGS) entry which is preliminary data.</text>
</comment>
<dbReference type="AlphaFoldDB" id="A0A2M7V9R6"/>
<dbReference type="EMBL" id="PFPL01000050">
    <property type="protein sequence ID" value="PIZ95588.1"/>
    <property type="molecule type" value="Genomic_DNA"/>
</dbReference>
<evidence type="ECO:0000313" key="2">
    <source>
        <dbReference type="Proteomes" id="UP000231453"/>
    </source>
</evidence>
<reference evidence="2" key="1">
    <citation type="submission" date="2017-09" db="EMBL/GenBank/DDBJ databases">
        <title>Depth-based differentiation of microbial function through sediment-hosted aquifers and enrichment of novel symbionts in the deep terrestrial subsurface.</title>
        <authorList>
            <person name="Probst A.J."/>
            <person name="Ladd B."/>
            <person name="Jarett J.K."/>
            <person name="Geller-Mcgrath D.E."/>
            <person name="Sieber C.M.K."/>
            <person name="Emerson J.B."/>
            <person name="Anantharaman K."/>
            <person name="Thomas B.C."/>
            <person name="Malmstrom R."/>
            <person name="Stieglmeier M."/>
            <person name="Klingl A."/>
            <person name="Woyke T."/>
            <person name="Ryan C.M."/>
            <person name="Banfield J.F."/>
        </authorList>
    </citation>
    <scope>NUCLEOTIDE SEQUENCE [LARGE SCALE GENOMIC DNA]</scope>
</reference>
<protein>
    <submittedName>
        <fullName evidence="1">Uncharacterized protein</fullName>
    </submittedName>
</protein>